<evidence type="ECO:0000313" key="1">
    <source>
        <dbReference type="EMBL" id="KOB88674.1"/>
    </source>
</evidence>
<reference evidence="2" key="2">
    <citation type="submission" date="2006-09" db="EMBL/GenBank/DDBJ databases">
        <title>The genome sequence of Plasmodium falciparum Dd2.</title>
        <authorList>
            <consortium name="The Broad Institute Genome Sequencing Platform"/>
            <person name="Birren B."/>
            <person name="Lander E."/>
            <person name="Galagan J."/>
            <person name="Nusbaum C."/>
            <person name="Devon K."/>
            <person name="Henn M."/>
            <person name="Jaffe D."/>
            <person name="Butler J."/>
            <person name="Alvarez P."/>
            <person name="Gnerre S."/>
            <person name="Grabherr M."/>
            <person name="Kleber M."/>
            <person name="Mauceli E."/>
            <person name="Brockman W."/>
            <person name="MacCallum I.A."/>
            <person name="Rounsley S."/>
            <person name="Young S."/>
            <person name="LaButti K."/>
            <person name="Pushparaj V."/>
            <person name="DeCaprio D."/>
            <person name="Crawford M."/>
            <person name="Koehrsen M."/>
            <person name="Engels R."/>
            <person name="Montgomery P."/>
            <person name="Pearson M."/>
            <person name="Howarth C."/>
            <person name="Larson L."/>
            <person name="Luoma S."/>
            <person name="White J."/>
            <person name="Kodira C."/>
            <person name="Zeng Q."/>
            <person name="O'Leary S."/>
            <person name="Yandava C."/>
            <person name="Alvarado L."/>
            <person name="Wirth D."/>
            <person name="Volkman S."/>
            <person name="Hartl D."/>
        </authorList>
    </citation>
    <scope>NUCLEOTIDE SEQUENCE [LARGE SCALE GENOMIC DNA]</scope>
</reference>
<dbReference type="EMBL" id="GG701722">
    <property type="protein sequence ID" value="KOB88674.1"/>
    <property type="molecule type" value="Genomic_DNA"/>
</dbReference>
<sequence length="137" mass="16980">MIEIDEKFIWAWVKNKISFSKYDVNNIWKDTYNDLLFKWVYDTGSKILFIYMKEDVNEDVKLQFSLDFPRDIINEEVDEYMRFLKVNRKNITYENMDNLILYNKIKYNIKENILNLMDRVFIPTLDMRYSSRYKYTK</sequence>
<gene>
    <name evidence="1" type="ORF">PFDG_03258</name>
</gene>
<accession>A0A0L7M744</accession>
<dbReference type="AlphaFoldDB" id="A0A0L7M744"/>
<dbReference type="OMA" id="ITYENMD"/>
<reference evidence="2" key="1">
    <citation type="submission" date="2006-09" db="EMBL/GenBank/DDBJ databases">
        <title>Annotation of Plasmodium falciparum Dd2.</title>
        <authorList>
            <consortium name="The Broad Institute Genome Sequencing Platform"/>
            <person name="Volkman S.K."/>
            <person name="Neafsey D.E."/>
            <person name="Dash A.P."/>
            <person name="Chitnis C.E."/>
            <person name="Hartl D.L."/>
            <person name="Young S.K."/>
            <person name="Zeng Q."/>
            <person name="Koehrsen M."/>
            <person name="Alvarado L."/>
            <person name="Berlin A."/>
            <person name="Borenstein D."/>
            <person name="Chapman S.B."/>
            <person name="Chen Z."/>
            <person name="Engels R."/>
            <person name="Freedman E."/>
            <person name="Gellesch M."/>
            <person name="Goldberg J."/>
            <person name="Griggs A."/>
            <person name="Gujja S."/>
            <person name="Heilman E.R."/>
            <person name="Heiman D.I."/>
            <person name="Howarth C."/>
            <person name="Jen D."/>
            <person name="Larson L."/>
            <person name="Mehta T."/>
            <person name="Neiman D."/>
            <person name="Park D."/>
            <person name="Pearson M."/>
            <person name="Roberts A."/>
            <person name="Saif S."/>
            <person name="Shea T."/>
            <person name="Shenoy N."/>
            <person name="Sisk P."/>
            <person name="Stolte C."/>
            <person name="Sykes S."/>
            <person name="Walk T."/>
            <person name="White J."/>
            <person name="Yandava C."/>
            <person name="Haas B."/>
            <person name="Henn M.R."/>
            <person name="Nusbaum C."/>
            <person name="Birren B."/>
        </authorList>
    </citation>
    <scope>NUCLEOTIDE SEQUENCE [LARGE SCALE GENOMIC DNA]</scope>
</reference>
<dbReference type="KEGG" id="pfd:PFDG_03258"/>
<proteinExistence type="predicted"/>
<dbReference type="Proteomes" id="UP000054282">
    <property type="component" value="Unassembled WGS sequence"/>
</dbReference>
<protein>
    <submittedName>
        <fullName evidence="1">Uncharacterized protein</fullName>
    </submittedName>
</protein>
<evidence type="ECO:0000313" key="2">
    <source>
        <dbReference type="Proteomes" id="UP000054282"/>
    </source>
</evidence>
<name>A0A0L7M744_PLAF4</name>
<organism evidence="1 2">
    <name type="scientific">Plasmodium falciparum (isolate Dd2)</name>
    <dbReference type="NCBI Taxonomy" id="57267"/>
    <lineage>
        <taxon>Eukaryota</taxon>
        <taxon>Sar</taxon>
        <taxon>Alveolata</taxon>
        <taxon>Apicomplexa</taxon>
        <taxon>Aconoidasida</taxon>
        <taxon>Haemosporida</taxon>
        <taxon>Plasmodiidae</taxon>
        <taxon>Plasmodium</taxon>
        <taxon>Plasmodium (Laverania)</taxon>
    </lineage>
</organism>